<feature type="compositionally biased region" description="Polar residues" evidence="1">
    <location>
        <begin position="276"/>
        <end position="292"/>
    </location>
</feature>
<feature type="compositionally biased region" description="Polar residues" evidence="1">
    <location>
        <begin position="498"/>
        <end position="507"/>
    </location>
</feature>
<dbReference type="Proteomes" id="UP001195483">
    <property type="component" value="Unassembled WGS sequence"/>
</dbReference>
<gene>
    <name evidence="2" type="ORF">CHS0354_023230</name>
</gene>
<feature type="compositionally biased region" description="Polar residues" evidence="1">
    <location>
        <begin position="1132"/>
        <end position="1148"/>
    </location>
</feature>
<sequence>MAVRSRDAKDVSRLVTKKLEMYMNLERRENRFDPTGPFRTTPKMHKFDFMYRVLDKVVLDQLPSERNRDGTSSSISETQSAERPASSTEERKRQTMDSSKIEEDSSNAKSNAEDKDSATKTPAYRIKPQLDQTSRSVVLHREAERLSNYANKVFEELPLQKLQLIHRHRPAYRHTIPDKPEFGKCQGYSRHVGAVLHSDKFVDYYVKEGLHVGMSKRKDLKESQKFRCNTASPREKMKRSKTDIAIPRQTCFELGLYRTKTKMSRKLPSHNKSHPSKQSLDSTTISEISSSVRSDHVPSRSKVLSPAYKRFNSSKDKQEMKEIDISLSNDLNGYQKNVAKLDMHNINGKIKSRKCVLQENERIYPTLVDDKHDQETKVSRDYNEHSIFNVNANTGPELFSGSLESSTTANILKEERNLKTRQITVSEAPKDERISNPISPKKEEDYFADKTENVRTVIYDAETKKPDFVSVTEVENNVTHKGKKEEGNEQEGEISDMNDANQNVEETTSSHHENTQKKDKTQEIIKPPKTLKDAEISQRNTAFTDKRLIKNEDSDIVTSTKVYATKQEHRETKSNSDGFAEISVTNTTEQEMTPMNRYEDEFWNSFSDAKEQQHENISFEERVIRNVDEIKEAKQETDVTIENNNRKNDEKNIEEECNYRKHSQDNMSEKIIEDENHEVELLEAEDYIHSQHCANETSNWSQTLKHEISISDTERNETVTEQHISSELREDSLSSLADPKLHSLALSNDDTDKTDLTATEVNNMPSSETEKVNVLTTVTSSVVDSSEAVSSEMSSSEDDTSEGNVSDVTGRDTEKVGNTRGGKPDENTPVEEPRTSNAENDRSLQPENEHAKPNIDNISDKPMDDIIHEPEALVYDTNDRDATVATGHQNEVESVQFKHKIPEKCEKELRLEQNYELELHSLKDSETRKSSESEDQTTEMDLAKETVIDVKVGELQDADEKSNNINDNKLERKERQEEKSEESVEETAKERSLGFESGHVSEKDVAYSETQAKIYLQYETGKPLTMEKETVKLNLESELTVSTHAETGVETNPRSIKESETRKSSETEDQTTEMDLAKETGTVVKVEELQDADEKSNIINDNELEKKERQEEKSEESVEEIAEERSLGLESENVSYTDEVYNETQAKMNLQDETEEPLRKEKETTKLNQELVLTVCTHVTADAETKPMDSTNISSIGAKKRSSTPESTIEDPDSDERQYEKSKEIKEPSESEGQEKTSVQETGEHNETEKLLDEENILATNITEDSPKVIEKEMVGDSRSDNEISECRNNDKESYTKPESLNFDHTISSPMEDTKAEGIEHSTIQDEMEKDHFKIGFQSEDLINVESSGISQIMVKETDPNNEDRSILGELQNHQAVLKNDELKISESLINDNDREESPVEQDLQDPKERHETNVAETVLIAMDATNNL</sequence>
<reference evidence="2" key="3">
    <citation type="submission" date="2023-05" db="EMBL/GenBank/DDBJ databases">
        <authorList>
            <person name="Smith C.H."/>
        </authorList>
    </citation>
    <scope>NUCLEOTIDE SEQUENCE</scope>
    <source>
        <strain evidence="2">CHS0354</strain>
        <tissue evidence="2">Mantle</tissue>
    </source>
</reference>
<reference evidence="2" key="1">
    <citation type="journal article" date="2021" name="Genome Biol. Evol.">
        <title>A High-Quality Reference Genome for a Parasitic Bivalve with Doubly Uniparental Inheritance (Bivalvia: Unionida).</title>
        <authorList>
            <person name="Smith C.H."/>
        </authorList>
    </citation>
    <scope>NUCLEOTIDE SEQUENCE</scope>
    <source>
        <strain evidence="2">CHS0354</strain>
    </source>
</reference>
<evidence type="ECO:0000313" key="2">
    <source>
        <dbReference type="EMBL" id="KAK3593000.1"/>
    </source>
</evidence>
<feature type="compositionally biased region" description="Polar residues" evidence="1">
    <location>
        <begin position="756"/>
        <end position="767"/>
    </location>
</feature>
<comment type="caution">
    <text evidence="2">The sequence shown here is derived from an EMBL/GenBank/DDBJ whole genome shotgun (WGS) entry which is preliminary data.</text>
</comment>
<feature type="region of interest" description="Disordered" evidence="1">
    <location>
        <begin position="1037"/>
        <end position="1167"/>
    </location>
</feature>
<evidence type="ECO:0000256" key="1">
    <source>
        <dbReference type="SAM" id="MobiDB-lite"/>
    </source>
</evidence>
<dbReference type="EMBL" id="JAEAOA010001405">
    <property type="protein sequence ID" value="KAK3593000.1"/>
    <property type="molecule type" value="Genomic_DNA"/>
</dbReference>
<feature type="compositionally biased region" description="Basic and acidic residues" evidence="1">
    <location>
        <begin position="1156"/>
        <end position="1165"/>
    </location>
</feature>
<feature type="compositionally biased region" description="Basic and acidic residues" evidence="1">
    <location>
        <begin position="1103"/>
        <end position="1116"/>
    </location>
</feature>
<feature type="region of interest" description="Disordered" evidence="1">
    <location>
        <begin position="918"/>
        <end position="1008"/>
    </location>
</feature>
<reference evidence="2" key="2">
    <citation type="journal article" date="2021" name="Genome Biol. Evol.">
        <title>Developing a high-quality reference genome for a parasitic bivalve with doubly uniparental inheritance (Bivalvia: Unionida).</title>
        <authorList>
            <person name="Smith C.H."/>
        </authorList>
    </citation>
    <scope>NUCLEOTIDE SEQUENCE</scope>
    <source>
        <strain evidence="2">CHS0354</strain>
        <tissue evidence="2">Mantle</tissue>
    </source>
</reference>
<feature type="region of interest" description="Disordered" evidence="1">
    <location>
        <begin position="262"/>
        <end position="302"/>
    </location>
</feature>
<feature type="compositionally biased region" description="Basic residues" evidence="1">
    <location>
        <begin position="262"/>
        <end position="275"/>
    </location>
</feature>
<feature type="compositionally biased region" description="Basic and acidic residues" evidence="1">
    <location>
        <begin position="1265"/>
        <end position="1296"/>
    </location>
</feature>
<feature type="region of interest" description="Disordered" evidence="1">
    <location>
        <begin position="744"/>
        <end position="870"/>
    </location>
</feature>
<feature type="region of interest" description="Disordered" evidence="1">
    <location>
        <begin position="475"/>
        <end position="528"/>
    </location>
</feature>
<organism evidence="2 3">
    <name type="scientific">Potamilus streckersoni</name>
    <dbReference type="NCBI Taxonomy" id="2493646"/>
    <lineage>
        <taxon>Eukaryota</taxon>
        <taxon>Metazoa</taxon>
        <taxon>Spiralia</taxon>
        <taxon>Lophotrochozoa</taxon>
        <taxon>Mollusca</taxon>
        <taxon>Bivalvia</taxon>
        <taxon>Autobranchia</taxon>
        <taxon>Heteroconchia</taxon>
        <taxon>Palaeoheterodonta</taxon>
        <taxon>Unionida</taxon>
        <taxon>Unionoidea</taxon>
        <taxon>Unionidae</taxon>
        <taxon>Ambleminae</taxon>
        <taxon>Lampsilini</taxon>
        <taxon>Potamilus</taxon>
    </lineage>
</organism>
<feature type="compositionally biased region" description="Basic and acidic residues" evidence="1">
    <location>
        <begin position="1085"/>
        <end position="1096"/>
    </location>
</feature>
<feature type="compositionally biased region" description="Low complexity" evidence="1">
    <location>
        <begin position="776"/>
        <end position="794"/>
    </location>
</feature>
<feature type="compositionally biased region" description="Basic and acidic residues" evidence="1">
    <location>
        <begin position="1055"/>
        <end position="1066"/>
    </location>
</feature>
<feature type="compositionally biased region" description="Basic and acidic residues" evidence="1">
    <location>
        <begin position="918"/>
        <end position="932"/>
    </location>
</feature>
<accession>A0AAE0SJB1</accession>
<feature type="compositionally biased region" description="Basic and acidic residues" evidence="1">
    <location>
        <begin position="941"/>
        <end position="1006"/>
    </location>
</feature>
<feature type="compositionally biased region" description="Basic and acidic residues" evidence="1">
    <location>
        <begin position="1215"/>
        <end position="1235"/>
    </location>
</feature>
<feature type="region of interest" description="Disordered" evidence="1">
    <location>
        <begin position="1179"/>
        <end position="1314"/>
    </location>
</feature>
<name>A0AAE0SJB1_9BIVA</name>
<feature type="compositionally biased region" description="Basic and acidic residues" evidence="1">
    <location>
        <begin position="809"/>
        <end position="870"/>
    </location>
</feature>
<keyword evidence="3" id="KW-1185">Reference proteome</keyword>
<proteinExistence type="predicted"/>
<feature type="compositionally biased region" description="Polar residues" evidence="1">
    <location>
        <begin position="1037"/>
        <end position="1053"/>
    </location>
</feature>
<feature type="compositionally biased region" description="Polar residues" evidence="1">
    <location>
        <begin position="70"/>
        <end position="87"/>
    </location>
</feature>
<feature type="compositionally biased region" description="Basic and acidic residues" evidence="1">
    <location>
        <begin position="88"/>
        <end position="103"/>
    </location>
</feature>
<feature type="compositionally biased region" description="Polar residues" evidence="1">
    <location>
        <begin position="1297"/>
        <end position="1311"/>
    </location>
</feature>
<feature type="region of interest" description="Disordered" evidence="1">
    <location>
        <begin position="1388"/>
        <end position="1411"/>
    </location>
</feature>
<feature type="compositionally biased region" description="Basic and acidic residues" evidence="1">
    <location>
        <begin position="1242"/>
        <end position="1253"/>
    </location>
</feature>
<evidence type="ECO:0000313" key="3">
    <source>
        <dbReference type="Proteomes" id="UP001195483"/>
    </source>
</evidence>
<feature type="region of interest" description="Disordered" evidence="1">
    <location>
        <begin position="64"/>
        <end position="134"/>
    </location>
</feature>
<feature type="compositionally biased region" description="Basic and acidic residues" evidence="1">
    <location>
        <begin position="508"/>
        <end position="523"/>
    </location>
</feature>
<protein>
    <submittedName>
        <fullName evidence="2">Uncharacterized protein</fullName>
    </submittedName>
</protein>